<evidence type="ECO:0000256" key="8">
    <source>
        <dbReference type="PROSITE-ProRule" id="PRU00042"/>
    </source>
</evidence>
<reference evidence="11" key="2">
    <citation type="submission" date="2025-08" db="UniProtKB">
        <authorList>
            <consortium name="Ensembl"/>
        </authorList>
    </citation>
    <scope>IDENTIFICATION</scope>
</reference>
<keyword evidence="12" id="KW-1185">Reference proteome</keyword>
<feature type="domain" description="C2H2-type" evidence="10">
    <location>
        <begin position="143"/>
        <end position="170"/>
    </location>
</feature>
<protein>
    <recommendedName>
        <fullName evidence="10">C2H2-type domain-containing protein</fullName>
    </recommendedName>
</protein>
<evidence type="ECO:0000256" key="1">
    <source>
        <dbReference type="ARBA" id="ARBA00004123"/>
    </source>
</evidence>
<organism evidence="11 12">
    <name type="scientific">Podarcis muralis</name>
    <name type="common">Wall lizard</name>
    <name type="synonym">Lacerta muralis</name>
    <dbReference type="NCBI Taxonomy" id="64176"/>
    <lineage>
        <taxon>Eukaryota</taxon>
        <taxon>Metazoa</taxon>
        <taxon>Chordata</taxon>
        <taxon>Craniata</taxon>
        <taxon>Vertebrata</taxon>
        <taxon>Euteleostomi</taxon>
        <taxon>Lepidosauria</taxon>
        <taxon>Squamata</taxon>
        <taxon>Bifurcata</taxon>
        <taxon>Unidentata</taxon>
        <taxon>Episquamata</taxon>
        <taxon>Laterata</taxon>
        <taxon>Lacertibaenia</taxon>
        <taxon>Lacertidae</taxon>
        <taxon>Podarcis</taxon>
    </lineage>
</organism>
<name>A0A670I037_PODMU</name>
<feature type="domain" description="C2H2-type" evidence="10">
    <location>
        <begin position="227"/>
        <end position="254"/>
    </location>
</feature>
<reference evidence="11" key="3">
    <citation type="submission" date="2025-09" db="UniProtKB">
        <authorList>
            <consortium name="Ensembl"/>
        </authorList>
    </citation>
    <scope>IDENTIFICATION</scope>
</reference>
<dbReference type="Ensembl" id="ENSPMRT00000005098.1">
    <property type="protein sequence ID" value="ENSPMRP00000004782.1"/>
    <property type="gene ID" value="ENSPMRG00000003283.1"/>
</dbReference>
<dbReference type="Pfam" id="PF00096">
    <property type="entry name" value="zf-C2H2"/>
    <property type="match status" value="4"/>
</dbReference>
<feature type="domain" description="C2H2-type" evidence="10">
    <location>
        <begin position="199"/>
        <end position="226"/>
    </location>
</feature>
<reference evidence="11 12" key="1">
    <citation type="journal article" date="2019" name="Proc. Natl. Acad. Sci. U.S.A.">
        <title>Regulatory changes in pterin and carotenoid genes underlie balanced color polymorphisms in the wall lizard.</title>
        <authorList>
            <person name="Andrade P."/>
            <person name="Pinho C."/>
            <person name="Perez I de Lanuza G."/>
            <person name="Afonso S."/>
            <person name="Brejcha J."/>
            <person name="Rubin C.J."/>
            <person name="Wallerman O."/>
            <person name="Pereira P."/>
            <person name="Sabatino S.J."/>
            <person name="Bellati A."/>
            <person name="Pellitteri-Rosa D."/>
            <person name="Bosakova Z."/>
            <person name="Bunikis I."/>
            <person name="Carretero M.A."/>
            <person name="Feiner N."/>
            <person name="Marsik P."/>
            <person name="Pauperio F."/>
            <person name="Salvi D."/>
            <person name="Soler L."/>
            <person name="While G.M."/>
            <person name="Uller T."/>
            <person name="Font E."/>
            <person name="Andersson L."/>
            <person name="Carneiro M."/>
        </authorList>
    </citation>
    <scope>NUCLEOTIDE SEQUENCE</scope>
</reference>
<dbReference type="FunFam" id="3.30.160.60:FF:000912">
    <property type="entry name" value="Zinc finger protein 660"/>
    <property type="match status" value="1"/>
</dbReference>
<evidence type="ECO:0000259" key="10">
    <source>
        <dbReference type="PROSITE" id="PS50157"/>
    </source>
</evidence>
<feature type="compositionally biased region" description="Acidic residues" evidence="9">
    <location>
        <begin position="1"/>
        <end position="10"/>
    </location>
</feature>
<dbReference type="SMART" id="SM00355">
    <property type="entry name" value="ZnF_C2H2"/>
    <property type="match status" value="4"/>
</dbReference>
<feature type="domain" description="C2H2-type" evidence="10">
    <location>
        <begin position="171"/>
        <end position="198"/>
    </location>
</feature>
<sequence>MIKIEEDEPDGGGMEGNKAVGTSCSGLPSVTVKVEEEEEEPWESDHHGCEEGFTGVIIKVEAEEEPWLSSLQTSQRSAAVSGVQPGNGCAKEEGDFLLGSVKPTEPTRASLTSRGSVFRRASQYRAERPQGSQAGKRVCKKPYKCSNYGKAFVWRKYFLSQERGHAGEKPYACSHCGKTFNGRSYLLAHERTHTGEKPHKCSLCGKGFNVRSYLLAHWRTHTGEKPHICSFCGKSFSGRSNLNRHQRSHTGEKPYACSACGRGFSHKAHMTRHERIHTGREALQMLAVPEELQPELHPHLPREDPHGEALQMLALREELRPERQAGLA</sequence>
<proteinExistence type="predicted"/>
<evidence type="ECO:0000256" key="7">
    <source>
        <dbReference type="ARBA" id="ARBA00023242"/>
    </source>
</evidence>
<keyword evidence="4 8" id="KW-0863">Zinc-finger</keyword>
<evidence type="ECO:0000256" key="5">
    <source>
        <dbReference type="ARBA" id="ARBA00022833"/>
    </source>
</evidence>
<evidence type="ECO:0000256" key="9">
    <source>
        <dbReference type="SAM" id="MobiDB-lite"/>
    </source>
</evidence>
<dbReference type="PANTHER" id="PTHR23226">
    <property type="entry name" value="ZINC FINGER AND SCAN DOMAIN-CONTAINING"/>
    <property type="match status" value="1"/>
</dbReference>
<evidence type="ECO:0000256" key="4">
    <source>
        <dbReference type="ARBA" id="ARBA00022771"/>
    </source>
</evidence>
<dbReference type="GO" id="GO:0008270">
    <property type="term" value="F:zinc ion binding"/>
    <property type="evidence" value="ECO:0007669"/>
    <property type="project" value="UniProtKB-KW"/>
</dbReference>
<dbReference type="GO" id="GO:0005634">
    <property type="term" value="C:nucleus"/>
    <property type="evidence" value="ECO:0007669"/>
    <property type="project" value="UniProtKB-SubCell"/>
</dbReference>
<dbReference type="FunFam" id="3.30.160.60:FF:002343">
    <property type="entry name" value="Zinc finger protein 33A"/>
    <property type="match status" value="1"/>
</dbReference>
<dbReference type="SUPFAM" id="SSF57667">
    <property type="entry name" value="beta-beta-alpha zinc fingers"/>
    <property type="match status" value="3"/>
</dbReference>
<evidence type="ECO:0000256" key="2">
    <source>
        <dbReference type="ARBA" id="ARBA00022723"/>
    </source>
</evidence>
<feature type="domain" description="C2H2-type" evidence="10">
    <location>
        <begin position="255"/>
        <end position="282"/>
    </location>
</feature>
<dbReference type="PROSITE" id="PS50157">
    <property type="entry name" value="ZINC_FINGER_C2H2_2"/>
    <property type="match status" value="5"/>
</dbReference>
<keyword evidence="3" id="KW-0677">Repeat</keyword>
<dbReference type="AlphaFoldDB" id="A0A670I037"/>
<keyword evidence="5" id="KW-0862">Zinc</keyword>
<evidence type="ECO:0000256" key="6">
    <source>
        <dbReference type="ARBA" id="ARBA00023125"/>
    </source>
</evidence>
<dbReference type="PANTHER" id="PTHR23226:SF416">
    <property type="entry name" value="FI01424P"/>
    <property type="match status" value="1"/>
</dbReference>
<dbReference type="GeneTree" id="ENSGT00940000154715"/>
<evidence type="ECO:0000313" key="12">
    <source>
        <dbReference type="Proteomes" id="UP000472272"/>
    </source>
</evidence>
<keyword evidence="7" id="KW-0539">Nucleus</keyword>
<dbReference type="OMA" id="HMTRHER"/>
<comment type="subcellular location">
    <subcellularLocation>
        <location evidence="1">Nucleus</location>
    </subcellularLocation>
</comment>
<dbReference type="GO" id="GO:0000981">
    <property type="term" value="F:DNA-binding transcription factor activity, RNA polymerase II-specific"/>
    <property type="evidence" value="ECO:0007669"/>
    <property type="project" value="TreeGrafter"/>
</dbReference>
<dbReference type="PROSITE" id="PS00028">
    <property type="entry name" value="ZINC_FINGER_C2H2_1"/>
    <property type="match status" value="4"/>
</dbReference>
<dbReference type="FunFam" id="3.30.160.60:FF:000384">
    <property type="entry name" value="Zinc finger protein 550"/>
    <property type="match status" value="2"/>
</dbReference>
<feature type="region of interest" description="Disordered" evidence="9">
    <location>
        <begin position="1"/>
        <end position="26"/>
    </location>
</feature>
<keyword evidence="6" id="KW-0238">DNA-binding</keyword>
<evidence type="ECO:0000313" key="11">
    <source>
        <dbReference type="Ensembl" id="ENSPMRP00000004782.1"/>
    </source>
</evidence>
<dbReference type="InterPro" id="IPR036236">
    <property type="entry name" value="Znf_C2H2_sf"/>
</dbReference>
<evidence type="ECO:0000256" key="3">
    <source>
        <dbReference type="ARBA" id="ARBA00022737"/>
    </source>
</evidence>
<keyword evidence="2" id="KW-0479">Metal-binding</keyword>
<dbReference type="Gene3D" id="3.30.160.60">
    <property type="entry name" value="Classic Zinc Finger"/>
    <property type="match status" value="5"/>
</dbReference>
<dbReference type="InterPro" id="IPR013087">
    <property type="entry name" value="Znf_C2H2_type"/>
</dbReference>
<dbReference type="Proteomes" id="UP000472272">
    <property type="component" value="Chromosome 2"/>
</dbReference>
<dbReference type="GO" id="GO:0000978">
    <property type="term" value="F:RNA polymerase II cis-regulatory region sequence-specific DNA binding"/>
    <property type="evidence" value="ECO:0007669"/>
    <property type="project" value="TreeGrafter"/>
</dbReference>
<accession>A0A670I037</accession>